<evidence type="ECO:0000256" key="3">
    <source>
        <dbReference type="ARBA" id="ARBA00022801"/>
    </source>
</evidence>
<evidence type="ECO:0000256" key="1">
    <source>
        <dbReference type="ARBA" id="ARBA00001947"/>
    </source>
</evidence>
<dbReference type="Pfam" id="PF02633">
    <property type="entry name" value="Creatininase"/>
    <property type="match status" value="1"/>
</dbReference>
<evidence type="ECO:0000313" key="7">
    <source>
        <dbReference type="Proteomes" id="UP001597519"/>
    </source>
</evidence>
<evidence type="ECO:0000256" key="5">
    <source>
        <dbReference type="ARBA" id="ARBA00024029"/>
    </source>
</evidence>
<organism evidence="6 7">
    <name type="scientific">Corticicoccus populi</name>
    <dbReference type="NCBI Taxonomy" id="1812821"/>
    <lineage>
        <taxon>Bacteria</taxon>
        <taxon>Bacillati</taxon>
        <taxon>Bacillota</taxon>
        <taxon>Bacilli</taxon>
        <taxon>Bacillales</taxon>
        <taxon>Staphylococcaceae</taxon>
        <taxon>Corticicoccus</taxon>
    </lineage>
</organism>
<dbReference type="PANTHER" id="PTHR35005">
    <property type="entry name" value="3-DEHYDRO-SCYLLO-INOSOSE HYDROLASE"/>
    <property type="match status" value="1"/>
</dbReference>
<dbReference type="Gene3D" id="3.40.50.10310">
    <property type="entry name" value="Creatininase"/>
    <property type="match status" value="1"/>
</dbReference>
<evidence type="ECO:0000313" key="6">
    <source>
        <dbReference type="EMBL" id="MFD2829949.1"/>
    </source>
</evidence>
<accession>A0ABW5WWY8</accession>
<comment type="cofactor">
    <cofactor evidence="1">
        <name>Zn(2+)</name>
        <dbReference type="ChEBI" id="CHEBI:29105"/>
    </cofactor>
</comment>
<keyword evidence="3" id="KW-0378">Hydrolase</keyword>
<reference evidence="7" key="1">
    <citation type="journal article" date="2019" name="Int. J. Syst. Evol. Microbiol.">
        <title>The Global Catalogue of Microorganisms (GCM) 10K type strain sequencing project: providing services to taxonomists for standard genome sequencing and annotation.</title>
        <authorList>
            <consortium name="The Broad Institute Genomics Platform"/>
            <consortium name="The Broad Institute Genome Sequencing Center for Infectious Disease"/>
            <person name="Wu L."/>
            <person name="Ma J."/>
        </authorList>
    </citation>
    <scope>NUCLEOTIDE SEQUENCE [LARGE SCALE GENOMIC DNA]</scope>
    <source>
        <strain evidence="7">KCTC 33575</strain>
    </source>
</reference>
<keyword evidence="7" id="KW-1185">Reference proteome</keyword>
<protein>
    <submittedName>
        <fullName evidence="6">Creatininase family protein</fullName>
    </submittedName>
</protein>
<dbReference type="RefSeq" id="WP_377772413.1">
    <property type="nucleotide sequence ID" value="NZ_JBHUOQ010000001.1"/>
</dbReference>
<dbReference type="Proteomes" id="UP001597519">
    <property type="component" value="Unassembled WGS sequence"/>
</dbReference>
<comment type="similarity">
    <text evidence="5">Belongs to the creatininase superfamily.</text>
</comment>
<evidence type="ECO:0000256" key="2">
    <source>
        <dbReference type="ARBA" id="ARBA00022723"/>
    </source>
</evidence>
<dbReference type="InterPro" id="IPR003785">
    <property type="entry name" value="Creatininase/forma_Hydrolase"/>
</dbReference>
<gene>
    <name evidence="6" type="ORF">ACFSX4_05660</name>
</gene>
<evidence type="ECO:0000256" key="4">
    <source>
        <dbReference type="ARBA" id="ARBA00022833"/>
    </source>
</evidence>
<keyword evidence="4" id="KW-0862">Zinc</keyword>
<dbReference type="InterPro" id="IPR024087">
    <property type="entry name" value="Creatininase-like_sf"/>
</dbReference>
<keyword evidence="2" id="KW-0479">Metal-binding</keyword>
<dbReference type="PANTHER" id="PTHR35005:SF1">
    <property type="entry name" value="2-AMINO-5-FORMYLAMINO-6-RIBOSYLAMINOPYRIMIDIN-4(3H)-ONE 5'-MONOPHOSPHATE DEFORMYLASE"/>
    <property type="match status" value="1"/>
</dbReference>
<dbReference type="EMBL" id="JBHUOQ010000001">
    <property type="protein sequence ID" value="MFD2829949.1"/>
    <property type="molecule type" value="Genomic_DNA"/>
</dbReference>
<name>A0ABW5WWY8_9STAP</name>
<sequence length="245" mass="27273">MMFQNENSYDIKEKIKSAPVAILPVGAVEAHGHHLPLGTDNILAEIMAIKLAEKVDSFVLPTLPYGQVWSLRNFPGSITVSNQSIINMIVDIGKSLYQQGFSTFVMLNGHLGNQNALKDAARVLYDTVPELKTFYFFYPGMNKYAGEIRENTASHDVYFHACEIETSYMLYLSPTDVEMDKAVNDIPVIPMDADSTPTPWENFTSSAVLGDATAATAEKGKYILERVIMNMVNILLNTKEDDYDS</sequence>
<comment type="caution">
    <text evidence="6">The sequence shown here is derived from an EMBL/GenBank/DDBJ whole genome shotgun (WGS) entry which is preliminary data.</text>
</comment>
<dbReference type="SUPFAM" id="SSF102215">
    <property type="entry name" value="Creatininase"/>
    <property type="match status" value="1"/>
</dbReference>
<proteinExistence type="inferred from homology"/>